<feature type="transmembrane region" description="Helical" evidence="2">
    <location>
        <begin position="200"/>
        <end position="223"/>
    </location>
</feature>
<feature type="transmembrane region" description="Helical" evidence="2">
    <location>
        <begin position="42"/>
        <end position="62"/>
    </location>
</feature>
<proteinExistence type="predicted"/>
<dbReference type="EMBL" id="JADGJD010000014">
    <property type="protein sequence ID" value="KAJ3056978.1"/>
    <property type="molecule type" value="Genomic_DNA"/>
</dbReference>
<dbReference type="Proteomes" id="UP001212841">
    <property type="component" value="Unassembled WGS sequence"/>
</dbReference>
<accession>A0AAD5SLJ2</accession>
<keyword evidence="4" id="KW-1185">Reference proteome</keyword>
<evidence type="ECO:0000256" key="2">
    <source>
        <dbReference type="SAM" id="Phobius"/>
    </source>
</evidence>
<feature type="transmembrane region" description="Helical" evidence="2">
    <location>
        <begin position="153"/>
        <end position="179"/>
    </location>
</feature>
<evidence type="ECO:0008006" key="5">
    <source>
        <dbReference type="Google" id="ProtNLM"/>
    </source>
</evidence>
<gene>
    <name evidence="3" type="ORF">HK097_001922</name>
</gene>
<name>A0AAD5SLJ2_9FUNG</name>
<feature type="region of interest" description="Disordered" evidence="1">
    <location>
        <begin position="254"/>
        <end position="515"/>
    </location>
</feature>
<sequence length="515" mass="55468">MSMDGISLMNLLSSGALTWGSLHTLAYSSYHAYEKRGTAPAIVWAIKALVCLGFALQSNTSVAVYYQYLGPACYGVGKVNTISFHVAMICVGMVLCSRLGSMMGWGKMVTKILLSLLILQRIAIACFDVYATYNYDDVEGGFCNYHANDLSATLSLCSDILIDLCCTIGFVTVCTRYLIKAGSVSDLYAVLIESNVLRSTVILCANVVQLALMYTVGTASAWMTTVWNLSDILYMYAVCYDSDLIKVLRGGGSTTAVSGPSGGRPSTSKDRGFGNDSAASYGGGQSVKVKFEDSYHGGNNNYGGRSRSQSHSTRGADRDDYYYDDRAPKSPVNAYRSDWAAPPPSTPTYKGGKVDPYPRAGPYNDDQSDILMPTISGSLEDDKWMDGPNRTPSRGDNRAPSRGDGRRDDYGIPMNVMDPYPGPGFSPAQGYGQHQQGYGRETPGGLTTTGRPSEDGYVKEYAGSVKSYKSGKSGKGGYGGQQDYGNAPPLPDERVAPAVTGYPTYGKTPEYAKEW</sequence>
<evidence type="ECO:0000313" key="3">
    <source>
        <dbReference type="EMBL" id="KAJ3056978.1"/>
    </source>
</evidence>
<keyword evidence="2" id="KW-0812">Transmembrane</keyword>
<feature type="transmembrane region" description="Helical" evidence="2">
    <location>
        <begin position="112"/>
        <end position="133"/>
    </location>
</feature>
<evidence type="ECO:0000313" key="4">
    <source>
        <dbReference type="Proteomes" id="UP001212841"/>
    </source>
</evidence>
<protein>
    <recommendedName>
        <fullName evidence="5">Transmembrane protein</fullName>
    </recommendedName>
</protein>
<keyword evidence="2" id="KW-1133">Transmembrane helix</keyword>
<feature type="compositionally biased region" description="Low complexity" evidence="1">
    <location>
        <begin position="429"/>
        <end position="439"/>
    </location>
</feature>
<keyword evidence="2" id="KW-0472">Membrane</keyword>
<comment type="caution">
    <text evidence="3">The sequence shown here is derived from an EMBL/GenBank/DDBJ whole genome shotgun (WGS) entry which is preliminary data.</text>
</comment>
<feature type="transmembrane region" description="Helical" evidence="2">
    <location>
        <begin position="82"/>
        <end position="100"/>
    </location>
</feature>
<organism evidence="3 4">
    <name type="scientific">Rhizophlyctis rosea</name>
    <dbReference type="NCBI Taxonomy" id="64517"/>
    <lineage>
        <taxon>Eukaryota</taxon>
        <taxon>Fungi</taxon>
        <taxon>Fungi incertae sedis</taxon>
        <taxon>Chytridiomycota</taxon>
        <taxon>Chytridiomycota incertae sedis</taxon>
        <taxon>Chytridiomycetes</taxon>
        <taxon>Rhizophlyctidales</taxon>
        <taxon>Rhizophlyctidaceae</taxon>
        <taxon>Rhizophlyctis</taxon>
    </lineage>
</organism>
<feature type="compositionally biased region" description="Basic and acidic residues" evidence="1">
    <location>
        <begin position="314"/>
        <end position="328"/>
    </location>
</feature>
<evidence type="ECO:0000256" key="1">
    <source>
        <dbReference type="SAM" id="MobiDB-lite"/>
    </source>
</evidence>
<feature type="compositionally biased region" description="Basic and acidic residues" evidence="1">
    <location>
        <begin position="393"/>
        <end position="410"/>
    </location>
</feature>
<feature type="compositionally biased region" description="Gly residues" evidence="1">
    <location>
        <begin position="473"/>
        <end position="482"/>
    </location>
</feature>
<reference evidence="3" key="1">
    <citation type="submission" date="2020-05" db="EMBL/GenBank/DDBJ databases">
        <title>Phylogenomic resolution of chytrid fungi.</title>
        <authorList>
            <person name="Stajich J.E."/>
            <person name="Amses K."/>
            <person name="Simmons R."/>
            <person name="Seto K."/>
            <person name="Myers J."/>
            <person name="Bonds A."/>
            <person name="Quandt C.A."/>
            <person name="Barry K."/>
            <person name="Liu P."/>
            <person name="Grigoriev I."/>
            <person name="Longcore J.E."/>
            <person name="James T.Y."/>
        </authorList>
    </citation>
    <scope>NUCLEOTIDE SEQUENCE</scope>
    <source>
        <strain evidence="3">JEL0318</strain>
    </source>
</reference>
<dbReference type="AlphaFoldDB" id="A0AAD5SLJ2"/>